<evidence type="ECO:0000259" key="2">
    <source>
        <dbReference type="PROSITE" id="PS50097"/>
    </source>
</evidence>
<dbReference type="Pfam" id="PF07707">
    <property type="entry name" value="BACK"/>
    <property type="match status" value="1"/>
</dbReference>
<dbReference type="InterPro" id="IPR000210">
    <property type="entry name" value="BTB/POZ_dom"/>
</dbReference>
<feature type="compositionally biased region" description="Polar residues" evidence="1">
    <location>
        <begin position="368"/>
        <end position="389"/>
    </location>
</feature>
<dbReference type="Gene3D" id="3.30.710.10">
    <property type="entry name" value="Potassium Channel Kv1.1, Chain A"/>
    <property type="match status" value="1"/>
</dbReference>
<keyword evidence="4" id="KW-1185">Reference proteome</keyword>
<evidence type="ECO:0000256" key="1">
    <source>
        <dbReference type="SAM" id="MobiDB-lite"/>
    </source>
</evidence>
<protein>
    <recommendedName>
        <fullName evidence="2">BTB domain-containing protein</fullName>
    </recommendedName>
</protein>
<accession>A0A813QET1</accession>
<dbReference type="SUPFAM" id="SSF54695">
    <property type="entry name" value="POZ domain"/>
    <property type="match status" value="1"/>
</dbReference>
<dbReference type="Pfam" id="PF00651">
    <property type="entry name" value="BTB"/>
    <property type="match status" value="1"/>
</dbReference>
<comment type="caution">
    <text evidence="3">The sequence shown here is derived from an EMBL/GenBank/DDBJ whole genome shotgun (WGS) entry which is preliminary data.</text>
</comment>
<dbReference type="PANTHER" id="PTHR45632:SF17">
    <property type="entry name" value="KELCH-LIKE PROTEIN 31"/>
    <property type="match status" value="1"/>
</dbReference>
<name>A0A813QET1_9BILA</name>
<feature type="domain" description="BTB" evidence="2">
    <location>
        <begin position="116"/>
        <end position="182"/>
    </location>
</feature>
<gene>
    <name evidence="3" type="ORF">JXQ802_LOCUS2486</name>
</gene>
<dbReference type="PANTHER" id="PTHR45632">
    <property type="entry name" value="LD33804P"/>
    <property type="match status" value="1"/>
</dbReference>
<dbReference type="PROSITE" id="PS50097">
    <property type="entry name" value="BTB"/>
    <property type="match status" value="1"/>
</dbReference>
<feature type="region of interest" description="Disordered" evidence="1">
    <location>
        <begin position="368"/>
        <end position="396"/>
    </location>
</feature>
<dbReference type="SMART" id="SM00225">
    <property type="entry name" value="BTB"/>
    <property type="match status" value="1"/>
</dbReference>
<reference evidence="3" key="1">
    <citation type="submission" date="2021-02" db="EMBL/GenBank/DDBJ databases">
        <authorList>
            <person name="Nowell W R."/>
        </authorList>
    </citation>
    <scope>NUCLEOTIDE SEQUENCE</scope>
</reference>
<dbReference type="Proteomes" id="UP000663870">
    <property type="component" value="Unassembled WGS sequence"/>
</dbReference>
<dbReference type="InterPro" id="IPR011333">
    <property type="entry name" value="SKP1/BTB/POZ_sf"/>
</dbReference>
<evidence type="ECO:0000313" key="3">
    <source>
        <dbReference type="EMBL" id="CAF0766505.1"/>
    </source>
</evidence>
<dbReference type="EMBL" id="CAJNOL010000030">
    <property type="protein sequence ID" value="CAF0766505.1"/>
    <property type="molecule type" value="Genomic_DNA"/>
</dbReference>
<dbReference type="CDD" id="cd18186">
    <property type="entry name" value="BTB_POZ_ZBTB_KLHL-like"/>
    <property type="match status" value="1"/>
</dbReference>
<dbReference type="AlphaFoldDB" id="A0A813QET1"/>
<dbReference type="InterPro" id="IPR011705">
    <property type="entry name" value="BACK"/>
</dbReference>
<organism evidence="3 4">
    <name type="scientific">Rotaria sordida</name>
    <dbReference type="NCBI Taxonomy" id="392033"/>
    <lineage>
        <taxon>Eukaryota</taxon>
        <taxon>Metazoa</taxon>
        <taxon>Spiralia</taxon>
        <taxon>Gnathifera</taxon>
        <taxon>Rotifera</taxon>
        <taxon>Eurotatoria</taxon>
        <taxon>Bdelloidea</taxon>
        <taxon>Philodinida</taxon>
        <taxon>Philodinidae</taxon>
        <taxon>Rotaria</taxon>
    </lineage>
</organism>
<sequence>MSSQRSSPLMLVRPFRVRLSILDLRTSQSSNTNETSTISPSLSSSQRRSNINNPLTLKLNEFLIEQNKYTTIKNDSIAISDRDINDREIIQRFLHSNNEIEARKILVQMWKESRFCDLMLVVDGSEYLAHRIVLAAFSPKYRTFFRERRTDFVTRTHLRHTSHKGLQLVLNFLYTGIHFMREKKKKELKYINISSGELTLTFRNVNDILNCAKELDIGKIFEICEEFLSTFEKRHVFRVLELSRHYGMKKSFYESHYYLSKNFNQCINMKNFLQLPYTTISNILADETIQNRDETIVLSRILNWITSNHVENSQIIMNLFKRIRWNKLDYEQQREWLTASHELAENSKLTSLIKEQMTFAYEKFNRRSSSTSKPIEQKLNLNGSGSRQTNRNRHRS</sequence>
<dbReference type="SMART" id="SM00875">
    <property type="entry name" value="BACK"/>
    <property type="match status" value="1"/>
</dbReference>
<feature type="region of interest" description="Disordered" evidence="1">
    <location>
        <begin position="28"/>
        <end position="49"/>
    </location>
</feature>
<proteinExistence type="predicted"/>
<evidence type="ECO:0000313" key="4">
    <source>
        <dbReference type="Proteomes" id="UP000663870"/>
    </source>
</evidence>
<dbReference type="Gene3D" id="1.25.40.420">
    <property type="match status" value="1"/>
</dbReference>